<accession>A0ABW7MZY2</accession>
<dbReference type="Proteomes" id="UP001610100">
    <property type="component" value="Unassembled WGS sequence"/>
</dbReference>
<evidence type="ECO:0000256" key="4">
    <source>
        <dbReference type="ARBA" id="ARBA00022496"/>
    </source>
</evidence>
<dbReference type="EMBL" id="JBAWKB010000001">
    <property type="protein sequence ID" value="MFH6771317.1"/>
    <property type="molecule type" value="Genomic_DNA"/>
</dbReference>
<comment type="caution">
    <text evidence="16">The sequence shown here is derived from an EMBL/GenBank/DDBJ whole genome shotgun (WGS) entry which is preliminary data.</text>
</comment>
<keyword evidence="3 11" id="KW-1134">Transmembrane beta strand</keyword>
<feature type="signal peptide" evidence="13">
    <location>
        <begin position="1"/>
        <end position="22"/>
    </location>
</feature>
<keyword evidence="4" id="KW-0410">Iron transport</keyword>
<evidence type="ECO:0000313" key="17">
    <source>
        <dbReference type="Proteomes" id="UP001610100"/>
    </source>
</evidence>
<comment type="similarity">
    <text evidence="11 12">Belongs to the TonB-dependent receptor family.</text>
</comment>
<evidence type="ECO:0000256" key="12">
    <source>
        <dbReference type="RuleBase" id="RU003357"/>
    </source>
</evidence>
<dbReference type="Gene3D" id="2.40.170.20">
    <property type="entry name" value="TonB-dependent receptor, beta-barrel domain"/>
    <property type="match status" value="1"/>
</dbReference>
<keyword evidence="2 11" id="KW-0813">Transport</keyword>
<evidence type="ECO:0000259" key="14">
    <source>
        <dbReference type="Pfam" id="PF00593"/>
    </source>
</evidence>
<feature type="domain" description="TonB-dependent receptor plug" evidence="15">
    <location>
        <begin position="113"/>
        <end position="221"/>
    </location>
</feature>
<evidence type="ECO:0000256" key="11">
    <source>
        <dbReference type="PROSITE-ProRule" id="PRU01360"/>
    </source>
</evidence>
<dbReference type="InterPro" id="IPR000531">
    <property type="entry name" value="Beta-barrel_TonB"/>
</dbReference>
<keyword evidence="9 11" id="KW-0472">Membrane</keyword>
<dbReference type="RefSeq" id="WP_344740358.1">
    <property type="nucleotide sequence ID" value="NZ_BAABAY010000001.1"/>
</dbReference>
<dbReference type="PANTHER" id="PTHR32552">
    <property type="entry name" value="FERRICHROME IRON RECEPTOR-RELATED"/>
    <property type="match status" value="1"/>
</dbReference>
<evidence type="ECO:0000256" key="1">
    <source>
        <dbReference type="ARBA" id="ARBA00004571"/>
    </source>
</evidence>
<evidence type="ECO:0000256" key="9">
    <source>
        <dbReference type="ARBA" id="ARBA00023136"/>
    </source>
</evidence>
<sequence>MPFKVKYIFILLVFSGLNSSFAQKLITGKIVDAVNGTPLPFVTISLDNKSISYADAKGNFSLDQAGEYQFELLGYEGKKMLLESGEYYVIQLDLDPSQLDEVLVSSSQIPERLKKATASVAIISETDIQRSNILNFDKTLNRVPGIFMQSGALNTNRITIRGIGARTPFGTSKIRAYFKDIPLTNGSGETNIEDFELGSIARFEIVKGAASSIYGAGLGGVIRLEPENAILNRSDVQTEFTVGSFGLLKSMTKANVGFKNSALKAIYSHTSSDGYRENNNYDRQTFTLSSDNYLNKSNQLTFFGSFVHLKAFIPSSVNEDTYLNHPEAAAFTWKQAKGYEDADRLIAGLSWSHDYNPNLKQLTSVFTSLRKSYEPRPFNILKENTSAFGLRSRLLGQSKSFKWTLGGELFHDCYNYATFENLYEDYPPGTGSVQGNELSDFREHRYYYNAFAEVNFEASKDWTISMGMNLNQIAYTLKDRFPISTENPDQSGNYTYKTILSPKLGTSYLINDNISIFSSVSHGFSPISSGETLLPDGQINTNLKPETGWNYEVGSRGAFLENRLQYSISLFRLALKNLLVAQRTAQDQYIGLNAGKTRHDGLELGLSYQWLNSEKSQLNSQISYTKNQFTFREFINDGNNYSGNDLTGVPSDVFNAIIDFETAFGLYGNLNYQQVGQIPITDSNSLYSKSYSLTNLKLGFKKAISGSLNFDLFFGLNNIFDTKYASQVLINATGFGGSAPRYYYPGNPVNYFTGIQLNYSF</sequence>
<dbReference type="PROSITE" id="PS52016">
    <property type="entry name" value="TONB_DEPENDENT_REC_3"/>
    <property type="match status" value="1"/>
</dbReference>
<keyword evidence="5 11" id="KW-0812">Transmembrane</keyword>
<keyword evidence="6" id="KW-0408">Iron</keyword>
<gene>
    <name evidence="16" type="ORF">V8G58_05160</name>
</gene>
<keyword evidence="10 11" id="KW-0998">Cell outer membrane</keyword>
<evidence type="ECO:0000256" key="13">
    <source>
        <dbReference type="SAM" id="SignalP"/>
    </source>
</evidence>
<dbReference type="Gene3D" id="2.170.130.10">
    <property type="entry name" value="TonB-dependent receptor, plug domain"/>
    <property type="match status" value="1"/>
</dbReference>
<keyword evidence="7" id="KW-0406">Ion transport</keyword>
<comment type="subcellular location">
    <subcellularLocation>
        <location evidence="1 11">Cell outer membrane</location>
        <topology evidence="1 11">Multi-pass membrane protein</topology>
    </subcellularLocation>
</comment>
<evidence type="ECO:0000256" key="8">
    <source>
        <dbReference type="ARBA" id="ARBA00023077"/>
    </source>
</evidence>
<keyword evidence="8 12" id="KW-0798">TonB box</keyword>
<evidence type="ECO:0000256" key="3">
    <source>
        <dbReference type="ARBA" id="ARBA00022452"/>
    </source>
</evidence>
<dbReference type="InterPro" id="IPR039426">
    <property type="entry name" value="TonB-dep_rcpt-like"/>
</dbReference>
<reference evidence="16 17" key="1">
    <citation type="submission" date="2024-02" db="EMBL/GenBank/DDBJ databases">
        <title>A Gaetbulibacter species isolated from tidal flats and genomic insights of their niches.</title>
        <authorList>
            <person name="Ye Y."/>
        </authorList>
    </citation>
    <scope>NUCLEOTIDE SEQUENCE [LARGE SCALE GENOMIC DNA]</scope>
    <source>
        <strain evidence="16 17">KYW382</strain>
    </source>
</reference>
<evidence type="ECO:0000256" key="2">
    <source>
        <dbReference type="ARBA" id="ARBA00022448"/>
    </source>
</evidence>
<dbReference type="Pfam" id="PF07715">
    <property type="entry name" value="Plug"/>
    <property type="match status" value="1"/>
</dbReference>
<dbReference type="PANTHER" id="PTHR32552:SF81">
    <property type="entry name" value="TONB-DEPENDENT OUTER MEMBRANE RECEPTOR"/>
    <property type="match status" value="1"/>
</dbReference>
<evidence type="ECO:0000256" key="5">
    <source>
        <dbReference type="ARBA" id="ARBA00022692"/>
    </source>
</evidence>
<evidence type="ECO:0000259" key="15">
    <source>
        <dbReference type="Pfam" id="PF07715"/>
    </source>
</evidence>
<name>A0ABW7MZY2_9FLAO</name>
<feature type="domain" description="TonB-dependent receptor-like beta-barrel" evidence="14">
    <location>
        <begin position="279"/>
        <end position="719"/>
    </location>
</feature>
<proteinExistence type="inferred from homology"/>
<keyword evidence="13" id="KW-0732">Signal</keyword>
<evidence type="ECO:0000313" key="16">
    <source>
        <dbReference type="EMBL" id="MFH6771317.1"/>
    </source>
</evidence>
<protein>
    <submittedName>
        <fullName evidence="16">TonB-dependent receptor</fullName>
    </submittedName>
</protein>
<feature type="chain" id="PRO_5046520372" evidence="13">
    <location>
        <begin position="23"/>
        <end position="761"/>
    </location>
</feature>
<organism evidence="16 17">
    <name type="scientific">Gaetbulibacter aestuarii</name>
    <dbReference type="NCBI Taxonomy" id="1502358"/>
    <lineage>
        <taxon>Bacteria</taxon>
        <taxon>Pseudomonadati</taxon>
        <taxon>Bacteroidota</taxon>
        <taxon>Flavobacteriia</taxon>
        <taxon>Flavobacteriales</taxon>
        <taxon>Flavobacteriaceae</taxon>
        <taxon>Gaetbulibacter</taxon>
    </lineage>
</organism>
<evidence type="ECO:0000256" key="7">
    <source>
        <dbReference type="ARBA" id="ARBA00023065"/>
    </source>
</evidence>
<dbReference type="SUPFAM" id="SSF56935">
    <property type="entry name" value="Porins"/>
    <property type="match status" value="1"/>
</dbReference>
<evidence type="ECO:0000256" key="10">
    <source>
        <dbReference type="ARBA" id="ARBA00023237"/>
    </source>
</evidence>
<keyword evidence="17" id="KW-1185">Reference proteome</keyword>
<dbReference type="InterPro" id="IPR012910">
    <property type="entry name" value="Plug_dom"/>
</dbReference>
<dbReference type="Pfam" id="PF00593">
    <property type="entry name" value="TonB_dep_Rec_b-barrel"/>
    <property type="match status" value="1"/>
</dbReference>
<dbReference type="InterPro" id="IPR036942">
    <property type="entry name" value="Beta-barrel_TonB_sf"/>
</dbReference>
<keyword evidence="16" id="KW-0675">Receptor</keyword>
<dbReference type="InterPro" id="IPR037066">
    <property type="entry name" value="Plug_dom_sf"/>
</dbReference>
<evidence type="ECO:0000256" key="6">
    <source>
        <dbReference type="ARBA" id="ARBA00023004"/>
    </source>
</evidence>